<evidence type="ECO:0000256" key="4">
    <source>
        <dbReference type="ARBA" id="ARBA00022927"/>
    </source>
</evidence>
<dbReference type="AlphaFoldDB" id="A0A382DAB9"/>
<keyword evidence="1" id="KW-0813">Transport</keyword>
<organism evidence="10">
    <name type="scientific">marine metagenome</name>
    <dbReference type="NCBI Taxonomy" id="408172"/>
    <lineage>
        <taxon>unclassified sequences</taxon>
        <taxon>metagenomes</taxon>
        <taxon>ecological metagenomes</taxon>
    </lineage>
</organism>
<keyword evidence="3 8" id="KW-0812">Transmembrane</keyword>
<dbReference type="GO" id="GO:0005886">
    <property type="term" value="C:plasma membrane"/>
    <property type="evidence" value="ECO:0007669"/>
    <property type="project" value="TreeGrafter"/>
</dbReference>
<dbReference type="InterPro" id="IPR022646">
    <property type="entry name" value="SecD/SecF_CS"/>
</dbReference>
<evidence type="ECO:0000256" key="8">
    <source>
        <dbReference type="SAM" id="Phobius"/>
    </source>
</evidence>
<feature type="domain" description="Protein translocase subunit SecDF P1" evidence="9">
    <location>
        <begin position="60"/>
        <end position="117"/>
    </location>
</feature>
<accession>A0A382DAB9</accession>
<keyword evidence="4" id="KW-0653">Protein transport</keyword>
<dbReference type="Gene3D" id="3.30.70.3220">
    <property type="match status" value="1"/>
</dbReference>
<evidence type="ECO:0000313" key="10">
    <source>
        <dbReference type="EMBL" id="SVB35446.1"/>
    </source>
</evidence>
<dbReference type="InterPro" id="IPR022813">
    <property type="entry name" value="SecD/SecF_arch_bac"/>
</dbReference>
<evidence type="ECO:0000256" key="7">
    <source>
        <dbReference type="ARBA" id="ARBA00023136"/>
    </source>
</evidence>
<dbReference type="Pfam" id="PF07549">
    <property type="entry name" value="Sec_GG"/>
    <property type="match status" value="1"/>
</dbReference>
<evidence type="ECO:0000256" key="1">
    <source>
        <dbReference type="ARBA" id="ARBA00022448"/>
    </source>
</evidence>
<evidence type="ECO:0000256" key="6">
    <source>
        <dbReference type="ARBA" id="ARBA00023010"/>
    </source>
</evidence>
<sequence length="173" mass="19035">MFKSVRGRLVTILVMIAVSVGYLVTNSIKLGLDLQGGMHLVLEVDDPQGQMSSEDRSDAIDRAERILRTRIDEFGVEEPLIQKIGSERIIVELPGIEDQDRAKELIQQSAFLEFKLVVPTNGLESSLSRIDRQIVLALGIDSLRQMGSGDFEASGNELESLIFGGQSSESEES</sequence>
<feature type="non-terminal residue" evidence="10">
    <location>
        <position position="173"/>
    </location>
</feature>
<dbReference type="InterPro" id="IPR048631">
    <property type="entry name" value="SecD_1st"/>
</dbReference>
<gene>
    <name evidence="10" type="ORF">METZ01_LOCUS188300</name>
</gene>
<feature type="transmembrane region" description="Helical" evidence="8">
    <location>
        <begin position="7"/>
        <end position="25"/>
    </location>
</feature>
<protein>
    <recommendedName>
        <fullName evidence="9">Protein translocase subunit SecDF P1 domain-containing protein</fullName>
    </recommendedName>
</protein>
<dbReference type="GO" id="GO:0015031">
    <property type="term" value="P:protein transport"/>
    <property type="evidence" value="ECO:0007669"/>
    <property type="project" value="UniProtKB-KW"/>
</dbReference>
<evidence type="ECO:0000256" key="2">
    <source>
        <dbReference type="ARBA" id="ARBA00022475"/>
    </source>
</evidence>
<reference evidence="10" key="1">
    <citation type="submission" date="2018-05" db="EMBL/GenBank/DDBJ databases">
        <authorList>
            <person name="Lanie J.A."/>
            <person name="Ng W.-L."/>
            <person name="Kazmierczak K.M."/>
            <person name="Andrzejewski T.M."/>
            <person name="Davidsen T.M."/>
            <person name="Wayne K.J."/>
            <person name="Tettelin H."/>
            <person name="Glass J.I."/>
            <person name="Rusch D."/>
            <person name="Podicherti R."/>
            <person name="Tsui H.-C.T."/>
            <person name="Winkler M.E."/>
        </authorList>
    </citation>
    <scope>NUCLEOTIDE SEQUENCE</scope>
</reference>
<evidence type="ECO:0000256" key="5">
    <source>
        <dbReference type="ARBA" id="ARBA00022989"/>
    </source>
</evidence>
<dbReference type="PANTHER" id="PTHR30081">
    <property type="entry name" value="PROTEIN-EXPORT MEMBRANE PROTEIN SEC"/>
    <property type="match status" value="1"/>
</dbReference>
<dbReference type="Pfam" id="PF21760">
    <property type="entry name" value="SecD_1st"/>
    <property type="match status" value="1"/>
</dbReference>
<proteinExistence type="predicted"/>
<keyword evidence="2" id="KW-1003">Cell membrane</keyword>
<dbReference type="EMBL" id="UINC01038433">
    <property type="protein sequence ID" value="SVB35446.1"/>
    <property type="molecule type" value="Genomic_DNA"/>
</dbReference>
<keyword evidence="5 8" id="KW-1133">Transmembrane helix</keyword>
<evidence type="ECO:0000259" key="9">
    <source>
        <dbReference type="Pfam" id="PF21760"/>
    </source>
</evidence>
<evidence type="ECO:0000256" key="3">
    <source>
        <dbReference type="ARBA" id="ARBA00022692"/>
    </source>
</evidence>
<keyword evidence="6" id="KW-0811">Translocation</keyword>
<keyword evidence="7 8" id="KW-0472">Membrane</keyword>
<name>A0A382DAB9_9ZZZZ</name>